<dbReference type="Proteomes" id="UP000639772">
    <property type="component" value="Chromosome 3"/>
</dbReference>
<accession>A0A835RG05</accession>
<dbReference type="Gene3D" id="3.10.490.10">
    <property type="entry name" value="Gamma-glutamyl cyclotransferase-like"/>
    <property type="match status" value="1"/>
</dbReference>
<dbReference type="PANTHER" id="PTHR35748">
    <property type="entry name" value="OS05G0358400 PROTEIN"/>
    <property type="match status" value="1"/>
</dbReference>
<proteinExistence type="predicted"/>
<dbReference type="EMBL" id="JADCNM010000003">
    <property type="protein sequence ID" value="KAG0489778.1"/>
    <property type="molecule type" value="Genomic_DNA"/>
</dbReference>
<evidence type="ECO:0000313" key="1">
    <source>
        <dbReference type="EMBL" id="KAG0489778.1"/>
    </source>
</evidence>
<protein>
    <submittedName>
        <fullName evidence="1">Uncharacterized protein</fullName>
    </submittedName>
</protein>
<name>A0A835RG05_VANPL</name>
<sequence>MLTAASFVGLPSIGAVIERSRSNGLSLSRLSRRATGTPTVFSASFWRSAPHLRLGRPTRMAPLASSIKHPDHYTELRDAADFESIVTPTGYLSVCGFGSLLSERSARSTFPDLKNFRVAVLRGFRRVFAHVTPVFFERGIAKEETKEVACLSVEPCEGENLVITVFDITTSEVPSFIKREHEFRFLAVVPEALDGTPYNNSAVVCARYNDEEYFQIRCKGDVQIFFQYYGKYNVHKIWRDDILPCRLYLRH</sequence>
<gene>
    <name evidence="1" type="ORF">HPP92_006641</name>
</gene>
<feature type="non-terminal residue" evidence="1">
    <location>
        <position position="1"/>
    </location>
</feature>
<dbReference type="AlphaFoldDB" id="A0A835RG05"/>
<reference evidence="1 2" key="1">
    <citation type="journal article" date="2020" name="Nat. Food">
        <title>A phased Vanilla planifolia genome enables genetic improvement of flavour and production.</title>
        <authorList>
            <person name="Hasing T."/>
            <person name="Tang H."/>
            <person name="Brym M."/>
            <person name="Khazi F."/>
            <person name="Huang T."/>
            <person name="Chambers A.H."/>
        </authorList>
    </citation>
    <scope>NUCLEOTIDE SEQUENCE [LARGE SCALE GENOMIC DNA]</scope>
    <source>
        <tissue evidence="1">Leaf</tissue>
    </source>
</reference>
<evidence type="ECO:0000313" key="2">
    <source>
        <dbReference type="Proteomes" id="UP000639772"/>
    </source>
</evidence>
<dbReference type="OrthoDB" id="565040at2759"/>
<dbReference type="PANTHER" id="PTHR35748:SF1">
    <property type="entry name" value="OS05G0358400 PROTEIN"/>
    <property type="match status" value="1"/>
</dbReference>
<comment type="caution">
    <text evidence="1">The sequence shown here is derived from an EMBL/GenBank/DDBJ whole genome shotgun (WGS) entry which is preliminary data.</text>
</comment>
<organism evidence="1 2">
    <name type="scientific">Vanilla planifolia</name>
    <name type="common">Vanilla</name>
    <dbReference type="NCBI Taxonomy" id="51239"/>
    <lineage>
        <taxon>Eukaryota</taxon>
        <taxon>Viridiplantae</taxon>
        <taxon>Streptophyta</taxon>
        <taxon>Embryophyta</taxon>
        <taxon>Tracheophyta</taxon>
        <taxon>Spermatophyta</taxon>
        <taxon>Magnoliopsida</taxon>
        <taxon>Liliopsida</taxon>
        <taxon>Asparagales</taxon>
        <taxon>Orchidaceae</taxon>
        <taxon>Vanilloideae</taxon>
        <taxon>Vanilleae</taxon>
        <taxon>Vanilla</taxon>
    </lineage>
</organism>